<keyword evidence="2" id="KW-0560">Oxidoreductase</keyword>
<dbReference type="EMBL" id="RZTZ01000001">
    <property type="protein sequence ID" value="RVT67004.1"/>
    <property type="molecule type" value="Genomic_DNA"/>
</dbReference>
<proteinExistence type="predicted"/>
<dbReference type="GO" id="GO:0004497">
    <property type="term" value="F:monooxygenase activity"/>
    <property type="evidence" value="ECO:0007669"/>
    <property type="project" value="UniProtKB-KW"/>
</dbReference>
<dbReference type="InterPro" id="IPR011008">
    <property type="entry name" value="Dimeric_a/b-barrel"/>
</dbReference>
<name>A0A437KFF0_9BACI</name>
<evidence type="ECO:0000313" key="3">
    <source>
        <dbReference type="Proteomes" id="UP000288024"/>
    </source>
</evidence>
<gene>
    <name evidence="2" type="ORF">EM808_00560</name>
</gene>
<accession>A0A437KFF0</accession>
<dbReference type="Gene3D" id="3.30.70.100">
    <property type="match status" value="1"/>
</dbReference>
<dbReference type="Proteomes" id="UP000288024">
    <property type="component" value="Unassembled WGS sequence"/>
</dbReference>
<dbReference type="Pfam" id="PF03992">
    <property type="entry name" value="ABM"/>
    <property type="match status" value="1"/>
</dbReference>
<feature type="domain" description="ABM" evidence="1">
    <location>
        <begin position="4"/>
        <end position="93"/>
    </location>
</feature>
<dbReference type="RefSeq" id="WP_127734400.1">
    <property type="nucleotide sequence ID" value="NZ_CP102589.1"/>
</dbReference>
<keyword evidence="3" id="KW-1185">Reference proteome</keyword>
<dbReference type="GeneID" id="87619413"/>
<reference evidence="2 3" key="1">
    <citation type="submission" date="2019-01" db="EMBL/GenBank/DDBJ databases">
        <title>Bacillus sp. M5HDSG1-1, whole genome shotgun sequence.</title>
        <authorList>
            <person name="Tuo L."/>
        </authorList>
    </citation>
    <scope>NUCLEOTIDE SEQUENCE [LARGE SCALE GENOMIC DNA]</scope>
    <source>
        <strain evidence="2 3">M5HDSG1-1</strain>
    </source>
</reference>
<sequence length="106" mass="11732">MDKFGLYGKFTAKPENRDMLAAILMEAASSMEAVEGCELYTINLSDTELDSVYVYEVWTDKDAHEASLSLEAVQSLILQAKPLITGMERISTFKQVWGKGLPGQPV</sequence>
<dbReference type="PANTHER" id="PTHR33336:SF14">
    <property type="entry name" value="ANTIBIOTIC BIOSYNTHESIS MONOOXYGENASE"/>
    <property type="match status" value="1"/>
</dbReference>
<dbReference type="SUPFAM" id="SSF54909">
    <property type="entry name" value="Dimeric alpha+beta barrel"/>
    <property type="match status" value="1"/>
</dbReference>
<protein>
    <submittedName>
        <fullName evidence="2">Antibiotic biosynthesis monooxygenase</fullName>
    </submittedName>
</protein>
<dbReference type="AlphaFoldDB" id="A0A437KFF0"/>
<dbReference type="InterPro" id="IPR050744">
    <property type="entry name" value="AI-2_Isomerase_LsrG"/>
</dbReference>
<dbReference type="PROSITE" id="PS51725">
    <property type="entry name" value="ABM"/>
    <property type="match status" value="1"/>
</dbReference>
<organism evidence="2 3">
    <name type="scientific">Niallia taxi</name>
    <dbReference type="NCBI Taxonomy" id="2499688"/>
    <lineage>
        <taxon>Bacteria</taxon>
        <taxon>Bacillati</taxon>
        <taxon>Bacillota</taxon>
        <taxon>Bacilli</taxon>
        <taxon>Bacillales</taxon>
        <taxon>Bacillaceae</taxon>
        <taxon>Niallia</taxon>
    </lineage>
</organism>
<dbReference type="InterPro" id="IPR007138">
    <property type="entry name" value="ABM_dom"/>
</dbReference>
<evidence type="ECO:0000313" key="2">
    <source>
        <dbReference type="EMBL" id="RVT67004.1"/>
    </source>
</evidence>
<dbReference type="PANTHER" id="PTHR33336">
    <property type="entry name" value="QUINOL MONOOXYGENASE YGIN-RELATED"/>
    <property type="match status" value="1"/>
</dbReference>
<comment type="caution">
    <text evidence="2">The sequence shown here is derived from an EMBL/GenBank/DDBJ whole genome shotgun (WGS) entry which is preliminary data.</text>
</comment>
<evidence type="ECO:0000259" key="1">
    <source>
        <dbReference type="PROSITE" id="PS51725"/>
    </source>
</evidence>
<keyword evidence="2" id="KW-0503">Monooxygenase</keyword>